<dbReference type="InterPro" id="IPR008271">
    <property type="entry name" value="Ser/Thr_kinase_AS"/>
</dbReference>
<evidence type="ECO:0000256" key="1">
    <source>
        <dbReference type="PROSITE-ProRule" id="PRU00023"/>
    </source>
</evidence>
<feature type="repeat" description="ANK" evidence="1">
    <location>
        <begin position="789"/>
        <end position="821"/>
    </location>
</feature>
<evidence type="ECO:0000313" key="4">
    <source>
        <dbReference type="Proteomes" id="UP001642540"/>
    </source>
</evidence>
<dbReference type="PROSITE" id="PS00108">
    <property type="entry name" value="PROTEIN_KINASE_ST"/>
    <property type="match status" value="1"/>
</dbReference>
<reference evidence="3 4" key="1">
    <citation type="submission" date="2024-08" db="EMBL/GenBank/DDBJ databases">
        <authorList>
            <person name="Cucini C."/>
            <person name="Frati F."/>
        </authorList>
    </citation>
    <scope>NUCLEOTIDE SEQUENCE [LARGE SCALE GENOMIC DNA]</scope>
</reference>
<dbReference type="Gene3D" id="3.30.200.20">
    <property type="entry name" value="Phosphorylase Kinase, domain 1"/>
    <property type="match status" value="1"/>
</dbReference>
<evidence type="ECO:0000313" key="3">
    <source>
        <dbReference type="EMBL" id="CAL8138617.1"/>
    </source>
</evidence>
<dbReference type="Pfam" id="PF12796">
    <property type="entry name" value="Ank_2"/>
    <property type="match status" value="2"/>
</dbReference>
<dbReference type="SMART" id="SM00248">
    <property type="entry name" value="ANK"/>
    <property type="match status" value="9"/>
</dbReference>
<sequence>MENLERETITANMDKLTKTTICSVSLLAKLLALKLLSDEDIEDLKALEAKPTAQAFKLYNIVITRKNGFEKLIEGLRDTEQSGALSILAPNSDCLGDITTISYDETQVLGRGGFGTIVYKGKLGDRDVAVKRVPSDVLGIQAVREVDVLKACDGHENIVRYFGIKVRPDSVLILLELCDLTLSDWIEKKSIDIEPVEILKQITMGLDWLHCHSILHRDLKPENILMIQKLKRVKISDFGLSRCIPRGKSHVSMSNIGIGTQGWVAPEILEQILQGDAPQSKFTFASDVFALGCIYYYVLSDGKHAFGDYFRCQANILDGKPTTDGKDLLYVCAQNILFIKLMISHDPKLRPACSSLLSCPLFWPRSGHLRFLEHLKAQFEGGIVAEKVLRSKSSETCHLDHCEEINVLNTLGFPLEQTAGCVVPEAYLHCRNIEASMEQYAEASRGFNFEVTTAVSSVNSPQLARARLSTKMIRFLENLKKKQSLDGKIPSLFEIIKTEPLSTIQLILEEVSNISKITDIKCDENEKTMLHAAVGYCAYDVVEYLMTSQGFSDVLAEEKFNNLVHTCIWDIHVISSSKFEEKIKILQLLLDVRPDSIDCANERKQSPLHAGTSREFENGLQYKFVEILTQNNADCNVMDSEGKTPLHLAVDRNPLPENVLEIIKHLVENYANPDAVDSNGHTCLHLSTYNLQSPTLFHGLVEYLDCIGRTKSFSGVNTSGITILQSAVQNLELLNETLDIFKKNRVDFNAISKGGESVVFHAIRGGRSDSVLKKLFELGADWRIRDVKENDTAFHYAARHDNLSAVKLFISLGCDVNARNNYMDTVLHVPFYKPGKNVHDITRLLMTQNVDTRAINKSVSNHYRTAWHIANQRVTEKALEQRTLDLIK</sequence>
<dbReference type="SMART" id="SM00220">
    <property type="entry name" value="S_TKc"/>
    <property type="match status" value="1"/>
</dbReference>
<dbReference type="SUPFAM" id="SSF48403">
    <property type="entry name" value="Ankyrin repeat"/>
    <property type="match status" value="1"/>
</dbReference>
<protein>
    <recommendedName>
        <fullName evidence="2">Protein kinase domain-containing protein</fullName>
    </recommendedName>
</protein>
<keyword evidence="1" id="KW-0040">ANK repeat</keyword>
<dbReference type="InterPro" id="IPR011029">
    <property type="entry name" value="DEATH-like_dom_sf"/>
</dbReference>
<dbReference type="SUPFAM" id="SSF56112">
    <property type="entry name" value="Protein kinase-like (PK-like)"/>
    <property type="match status" value="1"/>
</dbReference>
<dbReference type="PROSITE" id="PS50011">
    <property type="entry name" value="PROTEIN_KINASE_DOM"/>
    <property type="match status" value="1"/>
</dbReference>
<dbReference type="Gene3D" id="1.10.533.10">
    <property type="entry name" value="Death Domain, Fas"/>
    <property type="match status" value="1"/>
</dbReference>
<feature type="repeat" description="ANK" evidence="1">
    <location>
        <begin position="641"/>
        <end position="678"/>
    </location>
</feature>
<dbReference type="InterPro" id="IPR011009">
    <property type="entry name" value="Kinase-like_dom_sf"/>
</dbReference>
<dbReference type="InterPro" id="IPR000719">
    <property type="entry name" value="Prot_kinase_dom"/>
</dbReference>
<accession>A0ABP1RYB7</accession>
<keyword evidence="4" id="KW-1185">Reference proteome</keyword>
<feature type="domain" description="Protein kinase" evidence="2">
    <location>
        <begin position="103"/>
        <end position="362"/>
    </location>
</feature>
<name>A0ABP1RYB7_9HEXA</name>
<dbReference type="PANTHER" id="PTHR13954:SF6">
    <property type="entry name" value="NON-SPECIFIC SERINE_THREONINE PROTEIN KINASE"/>
    <property type="match status" value="1"/>
</dbReference>
<dbReference type="PROSITE" id="PS50297">
    <property type="entry name" value="ANK_REP_REGION"/>
    <property type="match status" value="2"/>
</dbReference>
<proteinExistence type="predicted"/>
<comment type="caution">
    <text evidence="3">The sequence shown here is derived from an EMBL/GenBank/DDBJ whole genome shotgun (WGS) entry which is preliminary data.</text>
</comment>
<organism evidence="3 4">
    <name type="scientific">Orchesella dallaii</name>
    <dbReference type="NCBI Taxonomy" id="48710"/>
    <lineage>
        <taxon>Eukaryota</taxon>
        <taxon>Metazoa</taxon>
        <taxon>Ecdysozoa</taxon>
        <taxon>Arthropoda</taxon>
        <taxon>Hexapoda</taxon>
        <taxon>Collembola</taxon>
        <taxon>Entomobryomorpha</taxon>
        <taxon>Entomobryoidea</taxon>
        <taxon>Orchesellidae</taxon>
        <taxon>Orchesellinae</taxon>
        <taxon>Orchesella</taxon>
    </lineage>
</organism>
<dbReference type="PROSITE" id="PS50088">
    <property type="entry name" value="ANK_REPEAT"/>
    <property type="match status" value="2"/>
</dbReference>
<dbReference type="PANTHER" id="PTHR13954">
    <property type="entry name" value="IRE1-RELATED"/>
    <property type="match status" value="1"/>
</dbReference>
<dbReference type="InterPro" id="IPR045133">
    <property type="entry name" value="IRE1/2-like"/>
</dbReference>
<dbReference type="Gene3D" id="1.25.40.20">
    <property type="entry name" value="Ankyrin repeat-containing domain"/>
    <property type="match status" value="2"/>
</dbReference>
<dbReference type="EMBL" id="CAXLJM020000124">
    <property type="protein sequence ID" value="CAL8138617.1"/>
    <property type="molecule type" value="Genomic_DNA"/>
</dbReference>
<dbReference type="InterPro" id="IPR036770">
    <property type="entry name" value="Ankyrin_rpt-contain_sf"/>
</dbReference>
<evidence type="ECO:0000259" key="2">
    <source>
        <dbReference type="PROSITE" id="PS50011"/>
    </source>
</evidence>
<dbReference type="Proteomes" id="UP001642540">
    <property type="component" value="Unassembled WGS sequence"/>
</dbReference>
<dbReference type="Gene3D" id="1.10.510.10">
    <property type="entry name" value="Transferase(Phosphotransferase) domain 1"/>
    <property type="match status" value="1"/>
</dbReference>
<dbReference type="Pfam" id="PF00069">
    <property type="entry name" value="Pkinase"/>
    <property type="match status" value="1"/>
</dbReference>
<gene>
    <name evidence="3" type="ORF">ODALV1_LOCUS27450</name>
</gene>
<dbReference type="InterPro" id="IPR002110">
    <property type="entry name" value="Ankyrin_rpt"/>
</dbReference>